<sequence length="97" mass="10064">MNALLTGVDFGLTTTQRGGTLRVSVTGDVDAATAPRLAAFLRTDRVTGRVELDLSGVTYFSSAGMEVVLGARRAGVDVVLVAVAPPVERLLALLPPL</sequence>
<dbReference type="InterPro" id="IPR058548">
    <property type="entry name" value="MlaB-like_STAS"/>
</dbReference>
<dbReference type="PROSITE" id="PS50801">
    <property type="entry name" value="STAS"/>
    <property type="match status" value="1"/>
</dbReference>
<dbReference type="Pfam" id="PF13466">
    <property type="entry name" value="STAS_2"/>
    <property type="match status" value="1"/>
</dbReference>
<reference evidence="2" key="1">
    <citation type="journal article" date="2014" name="Int. J. Syst. Evol. Microbiol.">
        <title>Complete genome sequence of Corynebacterium casei LMG S-19264T (=DSM 44701T), isolated from a smear-ripened cheese.</title>
        <authorList>
            <consortium name="US DOE Joint Genome Institute (JGI-PGF)"/>
            <person name="Walter F."/>
            <person name="Albersmeier A."/>
            <person name="Kalinowski J."/>
            <person name="Ruckert C."/>
        </authorList>
    </citation>
    <scope>NUCLEOTIDE SEQUENCE</scope>
    <source>
        <strain evidence="2">JCM 19831</strain>
    </source>
</reference>
<dbReference type="SUPFAM" id="SSF52091">
    <property type="entry name" value="SpoIIaa-like"/>
    <property type="match status" value="1"/>
</dbReference>
<evidence type="ECO:0000313" key="3">
    <source>
        <dbReference type="Proteomes" id="UP000642070"/>
    </source>
</evidence>
<dbReference type="Proteomes" id="UP000642070">
    <property type="component" value="Unassembled WGS sequence"/>
</dbReference>
<accession>A0A917U4D0</accession>
<dbReference type="AlphaFoldDB" id="A0A917U4D0"/>
<organism evidence="2 3">
    <name type="scientific">Dactylosporangium sucinum</name>
    <dbReference type="NCBI Taxonomy" id="1424081"/>
    <lineage>
        <taxon>Bacteria</taxon>
        <taxon>Bacillati</taxon>
        <taxon>Actinomycetota</taxon>
        <taxon>Actinomycetes</taxon>
        <taxon>Micromonosporales</taxon>
        <taxon>Micromonosporaceae</taxon>
        <taxon>Dactylosporangium</taxon>
    </lineage>
</organism>
<proteinExistence type="predicted"/>
<evidence type="ECO:0000259" key="1">
    <source>
        <dbReference type="PROSITE" id="PS50801"/>
    </source>
</evidence>
<comment type="caution">
    <text evidence="2">The sequence shown here is derived from an EMBL/GenBank/DDBJ whole genome shotgun (WGS) entry which is preliminary data.</text>
</comment>
<dbReference type="RefSeq" id="WP_190253787.1">
    <property type="nucleotide sequence ID" value="NZ_BMPI01000036.1"/>
</dbReference>
<dbReference type="EMBL" id="BMPI01000036">
    <property type="protein sequence ID" value="GGM54194.1"/>
    <property type="molecule type" value="Genomic_DNA"/>
</dbReference>
<reference evidence="2" key="2">
    <citation type="submission" date="2020-09" db="EMBL/GenBank/DDBJ databases">
        <authorList>
            <person name="Sun Q."/>
            <person name="Ohkuma M."/>
        </authorList>
    </citation>
    <scope>NUCLEOTIDE SEQUENCE</scope>
    <source>
        <strain evidence="2">JCM 19831</strain>
    </source>
</reference>
<gene>
    <name evidence="2" type="ORF">GCM10007977_064770</name>
</gene>
<name>A0A917U4D0_9ACTN</name>
<dbReference type="InterPro" id="IPR002645">
    <property type="entry name" value="STAS_dom"/>
</dbReference>
<keyword evidence="3" id="KW-1185">Reference proteome</keyword>
<dbReference type="InterPro" id="IPR036513">
    <property type="entry name" value="STAS_dom_sf"/>
</dbReference>
<evidence type="ECO:0000313" key="2">
    <source>
        <dbReference type="EMBL" id="GGM54194.1"/>
    </source>
</evidence>
<protein>
    <recommendedName>
        <fullName evidence="1">STAS domain-containing protein</fullName>
    </recommendedName>
</protein>
<feature type="domain" description="STAS" evidence="1">
    <location>
        <begin position="10"/>
        <end position="97"/>
    </location>
</feature>
<dbReference type="CDD" id="cd07043">
    <property type="entry name" value="STAS_anti-anti-sigma_factors"/>
    <property type="match status" value="1"/>
</dbReference>
<dbReference type="Gene3D" id="3.30.750.24">
    <property type="entry name" value="STAS domain"/>
    <property type="match status" value="1"/>
</dbReference>